<name>A0A1G9L3G2_9SPHI</name>
<sequence length="400" mass="46036">MKINIYDYRFRAMKVCGKIWILLLLAGSTNLKAQESLKIGDFFEISKDDSLKVYYNAVGIVVGKKEAKFVRIGKRDPVFMNVMNDFRDYDHNGNLVFKSTMLNNYLNGSAAYFYSNGVLKEEGSYKDDIRTGTWKYYYPDGKLSEVIEFDNGNMLIKEAYSKTGGPLVINGNGKVKILVSGFKQPDSYEARGTVKDGKMNEKWSLFSPIFQKTMTTETFKDGNFIKGYENSLVMGSLFYYDYPRIVLRKFYANEALDFSKGESGYGTEPHELWEYKEGSPAKNIYELLLDSINGKYKSPLKDQWVIMGFKINENDSLSNINISSSIQDETFNRFLYQIFAESSGWKSRKLNRVKVSTDVFFSLIVKDKKIILPAFFRTPGMQKLRKTWDDVLPELPAYDN</sequence>
<dbReference type="RefSeq" id="WP_083361665.1">
    <property type="nucleotide sequence ID" value="NZ_FNGY01000001.1"/>
</dbReference>
<reference evidence="2" key="1">
    <citation type="submission" date="2016-10" db="EMBL/GenBank/DDBJ databases">
        <authorList>
            <person name="Varghese N."/>
            <person name="Submissions S."/>
        </authorList>
    </citation>
    <scope>NUCLEOTIDE SEQUENCE [LARGE SCALE GENOMIC DNA]</scope>
    <source>
        <strain evidence="2">DSM 19110</strain>
    </source>
</reference>
<dbReference type="EMBL" id="FNGY01000001">
    <property type="protein sequence ID" value="SDL56394.1"/>
    <property type="molecule type" value="Genomic_DNA"/>
</dbReference>
<organism evidence="1 2">
    <name type="scientific">Pedobacter steynii</name>
    <dbReference type="NCBI Taxonomy" id="430522"/>
    <lineage>
        <taxon>Bacteria</taxon>
        <taxon>Pseudomonadati</taxon>
        <taxon>Bacteroidota</taxon>
        <taxon>Sphingobacteriia</taxon>
        <taxon>Sphingobacteriales</taxon>
        <taxon>Sphingobacteriaceae</taxon>
        <taxon>Pedobacter</taxon>
    </lineage>
</organism>
<dbReference type="OrthoDB" id="7342920at2"/>
<proteinExistence type="predicted"/>
<dbReference type="Pfam" id="PF07661">
    <property type="entry name" value="MORN_2"/>
    <property type="match status" value="2"/>
</dbReference>
<dbReference type="AlphaFoldDB" id="A0A1G9L3G2"/>
<accession>A0A1G9L3G2</accession>
<protein>
    <submittedName>
        <fullName evidence="1">MORN repeat variant</fullName>
    </submittedName>
</protein>
<dbReference type="Gene3D" id="2.20.110.10">
    <property type="entry name" value="Histone H3 K4-specific methyltransferase SET7/9 N-terminal domain"/>
    <property type="match status" value="1"/>
</dbReference>
<dbReference type="SUPFAM" id="SSF82185">
    <property type="entry name" value="Histone H3 K4-specific methyltransferase SET7/9 N-terminal domain"/>
    <property type="match status" value="1"/>
</dbReference>
<gene>
    <name evidence="1" type="ORF">SAMN05421820_101751</name>
</gene>
<evidence type="ECO:0000313" key="2">
    <source>
        <dbReference type="Proteomes" id="UP000183200"/>
    </source>
</evidence>
<dbReference type="InterPro" id="IPR011652">
    <property type="entry name" value="MORN_2"/>
</dbReference>
<dbReference type="Proteomes" id="UP000183200">
    <property type="component" value="Unassembled WGS sequence"/>
</dbReference>
<evidence type="ECO:0000313" key="1">
    <source>
        <dbReference type="EMBL" id="SDL56394.1"/>
    </source>
</evidence>
<keyword evidence="2" id="KW-1185">Reference proteome</keyword>